<dbReference type="EMBL" id="JAMFTS010007683">
    <property type="protein sequence ID" value="KAJ4730974.1"/>
    <property type="molecule type" value="Genomic_DNA"/>
</dbReference>
<reference evidence="2" key="1">
    <citation type="submission" date="2022-08" db="EMBL/GenBank/DDBJ databases">
        <authorList>
            <person name="Marques A."/>
        </authorList>
    </citation>
    <scope>NUCLEOTIDE SEQUENCE</scope>
    <source>
        <strain evidence="2">RhyPub2mFocal</strain>
        <tissue evidence="2">Leaves</tissue>
    </source>
</reference>
<evidence type="ECO:0000313" key="3">
    <source>
        <dbReference type="Proteomes" id="UP001140206"/>
    </source>
</evidence>
<dbReference type="PANTHER" id="PTHR33116">
    <property type="entry name" value="REVERSE TRANSCRIPTASE ZINC-BINDING DOMAIN-CONTAINING PROTEIN-RELATED-RELATED"/>
    <property type="match status" value="1"/>
</dbReference>
<keyword evidence="3" id="KW-1185">Reference proteome</keyword>
<keyword evidence="2" id="KW-0548">Nucleotidyltransferase</keyword>
<dbReference type="Pfam" id="PF00078">
    <property type="entry name" value="RVT_1"/>
    <property type="match status" value="1"/>
</dbReference>
<protein>
    <submittedName>
        <fullName evidence="2">RNA-directed DNA polymerase (Reverse transcriptase)-related family protein</fullName>
    </submittedName>
</protein>
<organism evidence="2 3">
    <name type="scientific">Rhynchospora pubera</name>
    <dbReference type="NCBI Taxonomy" id="906938"/>
    <lineage>
        <taxon>Eukaryota</taxon>
        <taxon>Viridiplantae</taxon>
        <taxon>Streptophyta</taxon>
        <taxon>Embryophyta</taxon>
        <taxon>Tracheophyta</taxon>
        <taxon>Spermatophyta</taxon>
        <taxon>Magnoliopsida</taxon>
        <taxon>Liliopsida</taxon>
        <taxon>Poales</taxon>
        <taxon>Cyperaceae</taxon>
        <taxon>Cyperoideae</taxon>
        <taxon>Rhynchosporeae</taxon>
        <taxon>Rhynchospora</taxon>
    </lineage>
</organism>
<evidence type="ECO:0000259" key="1">
    <source>
        <dbReference type="PROSITE" id="PS50878"/>
    </source>
</evidence>
<feature type="domain" description="Reverse transcriptase" evidence="1">
    <location>
        <begin position="1"/>
        <end position="237"/>
    </location>
</feature>
<dbReference type="InterPro" id="IPR000477">
    <property type="entry name" value="RT_dom"/>
</dbReference>
<dbReference type="CDD" id="cd01650">
    <property type="entry name" value="RT_nLTR_like"/>
    <property type="match status" value="1"/>
</dbReference>
<gene>
    <name evidence="2" type="ORF">LUZ62_012714</name>
</gene>
<dbReference type="Pfam" id="PF13966">
    <property type="entry name" value="zf-RVT"/>
    <property type="match status" value="1"/>
</dbReference>
<dbReference type="InterPro" id="IPR026960">
    <property type="entry name" value="RVT-Znf"/>
</dbReference>
<sequence length="850" mass="97325">MKLVANRLRPHLKKVISQEQNAFIKGRCIADNIIMVKEILHSFSQKSFKQHAFLMKADVNKAFDKLDWEFLQLAMRHLNVPDKFIQLLVSSYSRAKITININGRGNDFITPTQGLRQGCPMSPYVFIMAMEVLSRLLQGAMRKNMIRGVKVAHTSPCITHAIYADDLILMGDTAEAEVQVFTSLLHKFALASGLCINPSKSGLWFSKACGRQTMDRVQSAWQARKVQGEERYLGIIIGERGDIKRNGRLLLEKIRTKLSGWKSHMLSHAGRMILIKAVLMSIPVYAMSLEMLPKGILNDINRLMAKFLWGKTDQTRYLTLIGWQKICKPTEYGGLGIKNLEKFGEALFLKMVWSVMADEDKTWVQICKSKYFPVVGFWRAQCANNSSKMWRQILKLRDTFKHQVKWQLGDGSRVNALSQPWYDDWTVQWEATHADRRLKVSSLVDNQTGNWKVAELTRLFTPNQVQSIVMGTNKPDVQAQIGDSLIWKTSKSGRYSVKEGYKELTKQDSVQIIPNVNWDLIWRWKSIAPKVKFFLWRLLHKGLPLATNMHARMSNVSPICQRCHEENEYEMHCMFFCNTSRQVWFASPLGIRVHALPMDIAVTVQQIMGGLDEEGNKIFAYTMWEIWKQRNKTVIEHCAFQPQGVIQMVKATCNTERKGYENVQRRENQGVHEKYDYDGEGWQVILDASWDSSKSAGGAYVLYYKGCVHSIGLHSFEVHDPFHAEAVALKEAMCYVYDTIGLAGDTKVQFFSDCMNLVLAVNQGDISGLPAWRATKTVQEMIVRMEGELTGMNLGYVHRKAVKQPHDLANVARRAKVNYQGGTLMALQQYARVHNTIDENYFQKVQERPP</sequence>
<dbReference type="InterPro" id="IPR043502">
    <property type="entry name" value="DNA/RNA_pol_sf"/>
</dbReference>
<dbReference type="SUPFAM" id="SSF56672">
    <property type="entry name" value="DNA/RNA polymerases"/>
    <property type="match status" value="1"/>
</dbReference>
<name>A0AAV8AIA7_9POAL</name>
<evidence type="ECO:0000313" key="2">
    <source>
        <dbReference type="EMBL" id="KAJ4730974.1"/>
    </source>
</evidence>
<keyword evidence="2" id="KW-0808">Transferase</keyword>
<comment type="caution">
    <text evidence="2">The sequence shown here is derived from an EMBL/GenBank/DDBJ whole genome shotgun (WGS) entry which is preliminary data.</text>
</comment>
<dbReference type="PROSITE" id="PS50878">
    <property type="entry name" value="RT_POL"/>
    <property type="match status" value="1"/>
</dbReference>
<dbReference type="Proteomes" id="UP001140206">
    <property type="component" value="Unassembled WGS sequence"/>
</dbReference>
<dbReference type="GO" id="GO:0003964">
    <property type="term" value="F:RNA-directed DNA polymerase activity"/>
    <property type="evidence" value="ECO:0007669"/>
    <property type="project" value="UniProtKB-KW"/>
</dbReference>
<dbReference type="PANTHER" id="PTHR33116:SF78">
    <property type="entry name" value="OS12G0587133 PROTEIN"/>
    <property type="match status" value="1"/>
</dbReference>
<dbReference type="AlphaFoldDB" id="A0AAV8AIA7"/>
<accession>A0AAV8AIA7</accession>
<keyword evidence="2" id="KW-0695">RNA-directed DNA polymerase</keyword>
<proteinExistence type="predicted"/>